<feature type="domain" description="Glyoxal oxidase N-terminal" evidence="2">
    <location>
        <begin position="1"/>
        <end position="215"/>
    </location>
</feature>
<feature type="domain" description="Galactose oxidase-like Early set" evidence="3">
    <location>
        <begin position="224"/>
        <end position="324"/>
    </location>
</feature>
<dbReference type="Proteomes" id="UP000054302">
    <property type="component" value="Unassembled WGS sequence"/>
</dbReference>
<dbReference type="OrthoDB" id="2019572at2759"/>
<protein>
    <recommendedName>
        <fullName evidence="6">Galactose oxidase-like Early set domain-containing protein</fullName>
    </recommendedName>
</protein>
<dbReference type="InterPro" id="IPR037293">
    <property type="entry name" value="Gal_Oxidase_central_sf"/>
</dbReference>
<dbReference type="InterPro" id="IPR014756">
    <property type="entry name" value="Ig_E-set"/>
</dbReference>
<dbReference type="Gene3D" id="2.130.10.80">
    <property type="entry name" value="Galactose oxidase/kelch, beta-propeller"/>
    <property type="match status" value="1"/>
</dbReference>
<dbReference type="InterPro" id="IPR009880">
    <property type="entry name" value="Glyoxal_oxidase_N"/>
</dbReference>
<dbReference type="Pfam" id="PF07250">
    <property type="entry name" value="Glyoxal_oxid_N"/>
    <property type="match status" value="1"/>
</dbReference>
<reference evidence="4 5" key="1">
    <citation type="submission" date="2015-01" db="EMBL/GenBank/DDBJ databases">
        <title>The Genome Sequence of Exophiala mesophila CBS40295.</title>
        <authorList>
            <consortium name="The Broad Institute Genomics Platform"/>
            <person name="Cuomo C."/>
            <person name="de Hoog S."/>
            <person name="Gorbushina A."/>
            <person name="Stielow B."/>
            <person name="Teixiera M."/>
            <person name="Abouelleil A."/>
            <person name="Chapman S.B."/>
            <person name="Priest M."/>
            <person name="Young S.K."/>
            <person name="Wortman J."/>
            <person name="Nusbaum C."/>
            <person name="Birren B."/>
        </authorList>
    </citation>
    <scope>NUCLEOTIDE SEQUENCE [LARGE SCALE GENOMIC DNA]</scope>
    <source>
        <strain evidence="4 5">CBS 40295</strain>
    </source>
</reference>
<dbReference type="Pfam" id="PF09118">
    <property type="entry name" value="GO-like_E_set"/>
    <property type="match status" value="1"/>
</dbReference>
<evidence type="ECO:0000313" key="4">
    <source>
        <dbReference type="EMBL" id="KIV88207.1"/>
    </source>
</evidence>
<dbReference type="STRING" id="212818.A0A0D1Z036"/>
<dbReference type="InterPro" id="IPR013783">
    <property type="entry name" value="Ig-like_fold"/>
</dbReference>
<dbReference type="InterPro" id="IPR015202">
    <property type="entry name" value="GO-like_E_set"/>
</dbReference>
<keyword evidence="5" id="KW-1185">Reference proteome</keyword>
<evidence type="ECO:0000259" key="2">
    <source>
        <dbReference type="Pfam" id="PF07250"/>
    </source>
</evidence>
<dbReference type="PANTHER" id="PTHR32208:SF21">
    <property type="entry name" value="LOW QUALITY PROTEIN: ALDEHYDE OXIDASE GLOX-LIKE"/>
    <property type="match status" value="1"/>
</dbReference>
<dbReference type="HOGENOM" id="CLU_009630_0_1_1"/>
<dbReference type="SUPFAM" id="SSF81296">
    <property type="entry name" value="E set domains"/>
    <property type="match status" value="1"/>
</dbReference>
<dbReference type="GeneID" id="27326969"/>
<dbReference type="PANTHER" id="PTHR32208">
    <property type="entry name" value="SECRETED PROTEIN-RELATED"/>
    <property type="match status" value="1"/>
</dbReference>
<proteinExistence type="predicted"/>
<dbReference type="SUPFAM" id="SSF50965">
    <property type="entry name" value="Galactose oxidase, central domain"/>
    <property type="match status" value="1"/>
</dbReference>
<dbReference type="RefSeq" id="XP_016219781.1">
    <property type="nucleotide sequence ID" value="XM_016374237.1"/>
</dbReference>
<dbReference type="Gene3D" id="2.60.40.10">
    <property type="entry name" value="Immunoglobulins"/>
    <property type="match status" value="1"/>
</dbReference>
<dbReference type="AlphaFoldDB" id="A0A0D1Z036"/>
<dbReference type="InterPro" id="IPR011043">
    <property type="entry name" value="Gal_Oxase/kelch_b-propeller"/>
</dbReference>
<dbReference type="EMBL" id="KN847526">
    <property type="protein sequence ID" value="KIV88207.1"/>
    <property type="molecule type" value="Genomic_DNA"/>
</dbReference>
<organism evidence="4 5">
    <name type="scientific">Exophiala mesophila</name>
    <name type="common">Black yeast-like fungus</name>
    <dbReference type="NCBI Taxonomy" id="212818"/>
    <lineage>
        <taxon>Eukaryota</taxon>
        <taxon>Fungi</taxon>
        <taxon>Dikarya</taxon>
        <taxon>Ascomycota</taxon>
        <taxon>Pezizomycotina</taxon>
        <taxon>Eurotiomycetes</taxon>
        <taxon>Chaetothyriomycetidae</taxon>
        <taxon>Chaetothyriales</taxon>
        <taxon>Herpotrichiellaceae</taxon>
        <taxon>Exophiala</taxon>
    </lineage>
</organism>
<evidence type="ECO:0000313" key="5">
    <source>
        <dbReference type="Proteomes" id="UP000054302"/>
    </source>
</evidence>
<keyword evidence="1" id="KW-0732">Signal</keyword>
<gene>
    <name evidence="4" type="ORF">PV10_09124</name>
</gene>
<evidence type="ECO:0000256" key="1">
    <source>
        <dbReference type="ARBA" id="ARBA00022729"/>
    </source>
</evidence>
<dbReference type="VEuPathDB" id="FungiDB:PV10_09124"/>
<dbReference type="OMA" id="GMHRTYP"/>
<evidence type="ECO:0008006" key="6">
    <source>
        <dbReference type="Google" id="ProtNLM"/>
    </source>
</evidence>
<evidence type="ECO:0000259" key="3">
    <source>
        <dbReference type="Pfam" id="PF09118"/>
    </source>
</evidence>
<accession>A0A0D1Z036</accession>
<name>A0A0D1Z036_EXOME</name>
<sequence length="327" mass="36187">MYPFLHLLPDGSLFIFTDRSSQLFDVTTNHTIKVMPDLDGMHRTYPNTGGSVMLPLHKASNYSAEIMICGGGHHQGLDSPCDASCGRITPLSSDPHWTYSTMPQPRVMVEAVLLLDGTVLWINGAQVGAQGFGIADLPAVEALIYHPNADKWEISGETKIARLYHSVAVPLLDGTILIAGSNPNEMPVLEKDCNQTSQYTKFPTEFRTEIWTPPYLRGDKMNVRPRNIQLSDKVLHQKTVLQVEFALDKMPESVEIILYTGGFVTHSVHMGHVMVYLEEKDWASQGKNQYLVTALMPNDVKLAPGPYVVYLVADGVPGHGQFVSLQV</sequence>